<gene>
    <name evidence="4" type="ORF">ACFQS3_02055</name>
</gene>
<organism evidence="4 5">
    <name type="scientific">Glycomyces mayteni</name>
    <dbReference type="NCBI Taxonomy" id="543887"/>
    <lineage>
        <taxon>Bacteria</taxon>
        <taxon>Bacillati</taxon>
        <taxon>Actinomycetota</taxon>
        <taxon>Actinomycetes</taxon>
        <taxon>Glycomycetales</taxon>
        <taxon>Glycomycetaceae</taxon>
        <taxon>Glycomyces</taxon>
    </lineage>
</organism>
<comment type="caution">
    <text evidence="4">The sequence shown here is derived from an EMBL/GenBank/DDBJ whole genome shotgun (WGS) entry which is preliminary data.</text>
</comment>
<sequence length="176" mass="17886">MSEAVMSDAQAPQEEGFEEPRAGGRVQAVVAGALPIALGAFAAWLAFGLRIGTLTAPGPGLWPLVVAALLVACGVGIVVVAVSAKVFEAAPANGTEAFTRGTGAVLVAAAALAVYASLFEVVGFEVPTLLLLFAWLRFLGRESWLSSAVVAVVATAVAYALFILGLGVPLPHIIAF</sequence>
<keyword evidence="2" id="KW-0812">Transmembrane</keyword>
<evidence type="ECO:0000256" key="1">
    <source>
        <dbReference type="SAM" id="MobiDB-lite"/>
    </source>
</evidence>
<feature type="domain" description="DUF1468" evidence="3">
    <location>
        <begin position="30"/>
        <end position="171"/>
    </location>
</feature>
<feature type="transmembrane region" description="Helical" evidence="2">
    <location>
        <begin position="28"/>
        <end position="49"/>
    </location>
</feature>
<name>A0ABW2D127_9ACTN</name>
<keyword evidence="2" id="KW-1133">Transmembrane helix</keyword>
<dbReference type="InterPro" id="IPR009936">
    <property type="entry name" value="DUF1468"/>
</dbReference>
<keyword evidence="2" id="KW-0472">Membrane</keyword>
<reference evidence="5" key="1">
    <citation type="journal article" date="2019" name="Int. J. Syst. Evol. Microbiol.">
        <title>The Global Catalogue of Microorganisms (GCM) 10K type strain sequencing project: providing services to taxonomists for standard genome sequencing and annotation.</title>
        <authorList>
            <consortium name="The Broad Institute Genomics Platform"/>
            <consortium name="The Broad Institute Genome Sequencing Center for Infectious Disease"/>
            <person name="Wu L."/>
            <person name="Ma J."/>
        </authorList>
    </citation>
    <scope>NUCLEOTIDE SEQUENCE [LARGE SCALE GENOMIC DNA]</scope>
    <source>
        <strain evidence="5">KACC 12634</strain>
    </source>
</reference>
<dbReference type="Proteomes" id="UP001596470">
    <property type="component" value="Unassembled WGS sequence"/>
</dbReference>
<dbReference type="Pfam" id="PF07331">
    <property type="entry name" value="TctB"/>
    <property type="match status" value="1"/>
</dbReference>
<dbReference type="RefSeq" id="WP_382353130.1">
    <property type="nucleotide sequence ID" value="NZ_JBHMBP010000004.1"/>
</dbReference>
<evidence type="ECO:0000256" key="2">
    <source>
        <dbReference type="SAM" id="Phobius"/>
    </source>
</evidence>
<feature type="region of interest" description="Disordered" evidence="1">
    <location>
        <begin position="1"/>
        <end position="20"/>
    </location>
</feature>
<evidence type="ECO:0000259" key="3">
    <source>
        <dbReference type="Pfam" id="PF07331"/>
    </source>
</evidence>
<protein>
    <submittedName>
        <fullName evidence="4">Tripartite tricarboxylate transporter TctB family protein</fullName>
    </submittedName>
</protein>
<feature type="transmembrane region" description="Helical" evidence="2">
    <location>
        <begin position="104"/>
        <end position="136"/>
    </location>
</feature>
<accession>A0ABW2D127</accession>
<evidence type="ECO:0000313" key="5">
    <source>
        <dbReference type="Proteomes" id="UP001596470"/>
    </source>
</evidence>
<proteinExistence type="predicted"/>
<dbReference type="EMBL" id="JBHSYS010000001">
    <property type="protein sequence ID" value="MFC6955972.1"/>
    <property type="molecule type" value="Genomic_DNA"/>
</dbReference>
<feature type="transmembrane region" description="Helical" evidence="2">
    <location>
        <begin position="148"/>
        <end position="170"/>
    </location>
</feature>
<keyword evidence="5" id="KW-1185">Reference proteome</keyword>
<evidence type="ECO:0000313" key="4">
    <source>
        <dbReference type="EMBL" id="MFC6955972.1"/>
    </source>
</evidence>
<feature type="transmembrane region" description="Helical" evidence="2">
    <location>
        <begin position="61"/>
        <end position="84"/>
    </location>
</feature>